<dbReference type="EMBL" id="JAXOVC010000004">
    <property type="protein sequence ID" value="KAK4502782.1"/>
    <property type="molecule type" value="Genomic_DNA"/>
</dbReference>
<dbReference type="Pfam" id="PF13193">
    <property type="entry name" value="AMP-binding_C"/>
    <property type="match status" value="1"/>
</dbReference>
<dbReference type="PANTHER" id="PTHR24096">
    <property type="entry name" value="LONG-CHAIN-FATTY-ACID--COA LIGASE"/>
    <property type="match status" value="1"/>
</dbReference>
<dbReference type="PROSITE" id="PS00455">
    <property type="entry name" value="AMP_BINDING"/>
    <property type="match status" value="1"/>
</dbReference>
<dbReference type="Gene3D" id="3.40.50.12780">
    <property type="entry name" value="N-terminal domain of ligase-like"/>
    <property type="match status" value="1"/>
</dbReference>
<feature type="domain" description="AMP-dependent synthetase/ligase" evidence="3">
    <location>
        <begin position="24"/>
        <end position="399"/>
    </location>
</feature>
<evidence type="ECO:0000256" key="2">
    <source>
        <dbReference type="ARBA" id="ARBA00022598"/>
    </source>
</evidence>
<accession>A0ABR0EMR5</accession>
<reference evidence="5 6" key="1">
    <citation type="journal article" date="2023" name="G3 (Bethesda)">
        <title>A chromosome-level genome assembly of Zasmidium syzygii isolated from banana leaves.</title>
        <authorList>
            <person name="van Westerhoven A.C."/>
            <person name="Mehrabi R."/>
            <person name="Talebi R."/>
            <person name="Steentjes M.B.F."/>
            <person name="Corcolon B."/>
            <person name="Chong P.A."/>
            <person name="Kema G.H.J."/>
            <person name="Seidl M.F."/>
        </authorList>
    </citation>
    <scope>NUCLEOTIDE SEQUENCE [LARGE SCALE GENOMIC DNA]</scope>
    <source>
        <strain evidence="5 6">P124</strain>
    </source>
</reference>
<organism evidence="5 6">
    <name type="scientific">Zasmidium cellare</name>
    <name type="common">Wine cellar mold</name>
    <name type="synonym">Racodium cellare</name>
    <dbReference type="NCBI Taxonomy" id="395010"/>
    <lineage>
        <taxon>Eukaryota</taxon>
        <taxon>Fungi</taxon>
        <taxon>Dikarya</taxon>
        <taxon>Ascomycota</taxon>
        <taxon>Pezizomycotina</taxon>
        <taxon>Dothideomycetes</taxon>
        <taxon>Dothideomycetidae</taxon>
        <taxon>Mycosphaerellales</taxon>
        <taxon>Mycosphaerellaceae</taxon>
        <taxon>Zasmidium</taxon>
    </lineage>
</organism>
<keyword evidence="2" id="KW-0436">Ligase</keyword>
<dbReference type="PANTHER" id="PTHR24096:SF149">
    <property type="entry name" value="AMP-BINDING DOMAIN-CONTAINING PROTEIN-RELATED"/>
    <property type="match status" value="1"/>
</dbReference>
<gene>
    <name evidence="5" type="ORF">PRZ48_006208</name>
</gene>
<comment type="caution">
    <text evidence="5">The sequence shown here is derived from an EMBL/GenBank/DDBJ whole genome shotgun (WGS) entry which is preliminary data.</text>
</comment>
<protein>
    <recommendedName>
        <fullName evidence="7">4-coumarate-CoA ligase</fullName>
    </recommendedName>
</protein>
<evidence type="ECO:0000313" key="5">
    <source>
        <dbReference type="EMBL" id="KAK4502782.1"/>
    </source>
</evidence>
<dbReference type="SUPFAM" id="SSF56801">
    <property type="entry name" value="Acetyl-CoA synthetase-like"/>
    <property type="match status" value="1"/>
</dbReference>
<dbReference type="Pfam" id="PF00501">
    <property type="entry name" value="AMP-binding"/>
    <property type="match status" value="1"/>
</dbReference>
<evidence type="ECO:0000313" key="6">
    <source>
        <dbReference type="Proteomes" id="UP001305779"/>
    </source>
</evidence>
<keyword evidence="6" id="KW-1185">Reference proteome</keyword>
<evidence type="ECO:0000259" key="3">
    <source>
        <dbReference type="Pfam" id="PF00501"/>
    </source>
</evidence>
<dbReference type="Gene3D" id="3.30.300.30">
    <property type="match status" value="1"/>
</dbReference>
<evidence type="ECO:0000256" key="1">
    <source>
        <dbReference type="ARBA" id="ARBA00006432"/>
    </source>
</evidence>
<dbReference type="Proteomes" id="UP001305779">
    <property type="component" value="Unassembled WGS sequence"/>
</dbReference>
<dbReference type="InterPro" id="IPR042099">
    <property type="entry name" value="ANL_N_sf"/>
</dbReference>
<sequence length="541" mass="59664">MFTALKSDRCSAQEDNLVHTCADNPRNGVTKAEARDVVRQIAYVLRHRFDIGRQGPGKDVVLATSSLSPFLPIVFYGIMAAGGVYSGASTAFSVGELVRQIKTAEAKLLICSKEYEKNMTAAAKECHVPPDRILVIDSSVPKQWKLLSSGFSQADVLQSFGGRMMDWQRLSNLRDLTNTTACLLFSSGTTGLPKGVRLSHWNLVANNVFSMEAGARYKARRTREGRPFTFRTIAHLPMAHIAGIQQFSINPFYMGGTAYWMPKYDFDKFIEYSRRYKTTYQLTVPPIWLQVAKSSKVTNHFDSLEIACSGAAPMGLELVKEISNKLGQGKIFMTQTWGTTETDGSITATDWDIRDETGSVGGILPNVKLRIIDDDDKDVQPGEIGEMLVSGPGVCQGYHNNPSATSAAFLDGFYRTGDVGYFKNDLIYLVDRKKELIKYKGLQVAPAELEDLLMSHPKIADAAVIGVQSKKYGSEVPKAFVVASAVSGKEVMDFVKANLSGHKQLRGGVEFVDEIPKSASGKILRKELRLRPFVERAKAKL</sequence>
<dbReference type="InterPro" id="IPR000873">
    <property type="entry name" value="AMP-dep_synth/lig_dom"/>
</dbReference>
<evidence type="ECO:0008006" key="7">
    <source>
        <dbReference type="Google" id="ProtNLM"/>
    </source>
</evidence>
<proteinExistence type="inferred from homology"/>
<evidence type="ECO:0000259" key="4">
    <source>
        <dbReference type="Pfam" id="PF13193"/>
    </source>
</evidence>
<feature type="domain" description="AMP-binding enzyme C-terminal" evidence="4">
    <location>
        <begin position="448"/>
        <end position="522"/>
    </location>
</feature>
<name>A0ABR0EMR5_ZASCE</name>
<dbReference type="InterPro" id="IPR020845">
    <property type="entry name" value="AMP-binding_CS"/>
</dbReference>
<dbReference type="InterPro" id="IPR045851">
    <property type="entry name" value="AMP-bd_C_sf"/>
</dbReference>
<comment type="similarity">
    <text evidence="1">Belongs to the ATP-dependent AMP-binding enzyme family.</text>
</comment>
<dbReference type="InterPro" id="IPR025110">
    <property type="entry name" value="AMP-bd_C"/>
</dbReference>